<dbReference type="PANTHER" id="PTHR12526:SF636">
    <property type="entry name" value="BLL3647 PROTEIN"/>
    <property type="match status" value="1"/>
</dbReference>
<dbReference type="PANTHER" id="PTHR12526">
    <property type="entry name" value="GLYCOSYLTRANSFERASE"/>
    <property type="match status" value="1"/>
</dbReference>
<evidence type="ECO:0000313" key="4">
    <source>
        <dbReference type="Proteomes" id="UP000198705"/>
    </source>
</evidence>
<dbReference type="Pfam" id="PF13439">
    <property type="entry name" value="Glyco_transf_4"/>
    <property type="match status" value="1"/>
</dbReference>
<dbReference type="AlphaFoldDB" id="A0A1I5BCA7"/>
<dbReference type="GO" id="GO:0016757">
    <property type="term" value="F:glycosyltransferase activity"/>
    <property type="evidence" value="ECO:0007669"/>
    <property type="project" value="InterPro"/>
</dbReference>
<dbReference type="InterPro" id="IPR001296">
    <property type="entry name" value="Glyco_trans_1"/>
</dbReference>
<keyword evidence="3" id="KW-0808">Transferase</keyword>
<dbReference type="Pfam" id="PF00534">
    <property type="entry name" value="Glycos_transf_1"/>
    <property type="match status" value="1"/>
</dbReference>
<dbReference type="Proteomes" id="UP000198705">
    <property type="component" value="Unassembled WGS sequence"/>
</dbReference>
<dbReference type="EMBL" id="FOVN01000003">
    <property type="protein sequence ID" value="SFN72368.1"/>
    <property type="molecule type" value="Genomic_DNA"/>
</dbReference>
<accession>A0A1I5BCA7</accession>
<dbReference type="InterPro" id="IPR028098">
    <property type="entry name" value="Glyco_trans_4-like_N"/>
</dbReference>
<evidence type="ECO:0000259" key="2">
    <source>
        <dbReference type="Pfam" id="PF13439"/>
    </source>
</evidence>
<gene>
    <name evidence="3" type="ORF">SAMN04487989_10316</name>
</gene>
<dbReference type="OrthoDB" id="7560678at2"/>
<feature type="domain" description="Glycosyl transferase family 1" evidence="1">
    <location>
        <begin position="180"/>
        <end position="337"/>
    </location>
</feature>
<reference evidence="4" key="1">
    <citation type="submission" date="2016-10" db="EMBL/GenBank/DDBJ databases">
        <authorList>
            <person name="Varghese N."/>
            <person name="Submissions S."/>
        </authorList>
    </citation>
    <scope>NUCLEOTIDE SEQUENCE [LARGE SCALE GENOMIC DNA]</scope>
    <source>
        <strain evidence="4">DSM 23925</strain>
    </source>
</reference>
<keyword evidence="4" id="KW-1185">Reference proteome</keyword>
<dbReference type="STRING" id="649333.SAMN04487989_10316"/>
<feature type="domain" description="Glycosyltransferase subfamily 4-like N-terminal" evidence="2">
    <location>
        <begin position="19"/>
        <end position="165"/>
    </location>
</feature>
<protein>
    <submittedName>
        <fullName evidence="3">Glycosyltransferase involved in cell wall bisynthesis</fullName>
    </submittedName>
</protein>
<dbReference type="Gene3D" id="3.40.50.2000">
    <property type="entry name" value="Glycogen Phosphorylase B"/>
    <property type="match status" value="2"/>
</dbReference>
<evidence type="ECO:0000313" key="3">
    <source>
        <dbReference type="EMBL" id="SFN72368.1"/>
    </source>
</evidence>
<evidence type="ECO:0000259" key="1">
    <source>
        <dbReference type="Pfam" id="PF00534"/>
    </source>
</evidence>
<organism evidence="3 4">
    <name type="scientific">Bizionia echini</name>
    <dbReference type="NCBI Taxonomy" id="649333"/>
    <lineage>
        <taxon>Bacteria</taxon>
        <taxon>Pseudomonadati</taxon>
        <taxon>Bacteroidota</taxon>
        <taxon>Flavobacteriia</taxon>
        <taxon>Flavobacteriales</taxon>
        <taxon>Flavobacteriaceae</taxon>
        <taxon>Bizionia</taxon>
    </lineage>
</organism>
<proteinExistence type="predicted"/>
<sequence length="370" mass="41666">MRPKKIRILFTISNFNTAGSGKVVYDLVSGLDKTQFDIAIACGSDAGAFFKKVATLGVPIHIFETKTPYKPYYTLLYRIWLISKFYKKHNYDIVHSWQWSSDWTEALAARFAGVKWLYTKKAMGFASKHWQIKSKLADFIVTINDEMSAYFPNKKQQALIPLGIDTLYYSPDPFLKPADADSTKFHIITVANLVPVKGIEVLLQAIQLLDDSSITLTILGDCDNAYGQRMIALCAQLDVHHQVKFLGKQLDVRPYIAAADLYVIPTLDEGRKEGMPMALVEAMSMGTPVIGSDITGINFVLKDFRTLLFEAGQPDQLALRINTIKNMPIESRLKLGQDLRTYCQEHFTMDAFISAHDTLYKTLLQDGIVS</sequence>
<dbReference type="SUPFAM" id="SSF53756">
    <property type="entry name" value="UDP-Glycosyltransferase/glycogen phosphorylase"/>
    <property type="match status" value="1"/>
</dbReference>
<name>A0A1I5BCA7_9FLAO</name>